<name>A0AAV4EWC6_9GAST</name>
<feature type="compositionally biased region" description="Polar residues" evidence="1">
    <location>
        <begin position="80"/>
        <end position="104"/>
    </location>
</feature>
<evidence type="ECO:0000256" key="1">
    <source>
        <dbReference type="SAM" id="MobiDB-lite"/>
    </source>
</evidence>
<dbReference type="AlphaFoldDB" id="A0AAV4EWC6"/>
<comment type="caution">
    <text evidence="2">The sequence shown here is derived from an EMBL/GenBank/DDBJ whole genome shotgun (WGS) entry which is preliminary data.</text>
</comment>
<keyword evidence="3" id="KW-1185">Reference proteome</keyword>
<feature type="compositionally biased region" description="Basic and acidic residues" evidence="1">
    <location>
        <begin position="125"/>
        <end position="144"/>
    </location>
</feature>
<feature type="region of interest" description="Disordered" evidence="1">
    <location>
        <begin position="1"/>
        <end position="42"/>
    </location>
</feature>
<organism evidence="2 3">
    <name type="scientific">Elysia marginata</name>
    <dbReference type="NCBI Taxonomy" id="1093978"/>
    <lineage>
        <taxon>Eukaryota</taxon>
        <taxon>Metazoa</taxon>
        <taxon>Spiralia</taxon>
        <taxon>Lophotrochozoa</taxon>
        <taxon>Mollusca</taxon>
        <taxon>Gastropoda</taxon>
        <taxon>Heterobranchia</taxon>
        <taxon>Euthyneura</taxon>
        <taxon>Panpulmonata</taxon>
        <taxon>Sacoglossa</taxon>
        <taxon>Placobranchoidea</taxon>
        <taxon>Plakobranchidae</taxon>
        <taxon>Elysia</taxon>
    </lineage>
</organism>
<dbReference type="EMBL" id="BMAT01000352">
    <property type="protein sequence ID" value="GFR64640.1"/>
    <property type="molecule type" value="Genomic_DNA"/>
</dbReference>
<gene>
    <name evidence="2" type="ORF">ElyMa_000183100</name>
</gene>
<dbReference type="Proteomes" id="UP000762676">
    <property type="component" value="Unassembled WGS sequence"/>
</dbReference>
<feature type="region of interest" description="Disordered" evidence="1">
    <location>
        <begin position="78"/>
        <end position="167"/>
    </location>
</feature>
<evidence type="ECO:0000313" key="3">
    <source>
        <dbReference type="Proteomes" id="UP000762676"/>
    </source>
</evidence>
<proteinExistence type="predicted"/>
<feature type="compositionally biased region" description="Low complexity" evidence="1">
    <location>
        <begin position="145"/>
        <end position="163"/>
    </location>
</feature>
<evidence type="ECO:0000313" key="2">
    <source>
        <dbReference type="EMBL" id="GFR64640.1"/>
    </source>
</evidence>
<evidence type="ECO:0008006" key="4">
    <source>
        <dbReference type="Google" id="ProtNLM"/>
    </source>
</evidence>
<reference evidence="2 3" key="1">
    <citation type="journal article" date="2021" name="Elife">
        <title>Chloroplast acquisition without the gene transfer in kleptoplastic sea slugs, Plakobranchus ocellatus.</title>
        <authorList>
            <person name="Maeda T."/>
            <person name="Takahashi S."/>
            <person name="Yoshida T."/>
            <person name="Shimamura S."/>
            <person name="Takaki Y."/>
            <person name="Nagai Y."/>
            <person name="Toyoda A."/>
            <person name="Suzuki Y."/>
            <person name="Arimoto A."/>
            <person name="Ishii H."/>
            <person name="Satoh N."/>
            <person name="Nishiyama T."/>
            <person name="Hasebe M."/>
            <person name="Maruyama T."/>
            <person name="Minagawa J."/>
            <person name="Obokata J."/>
            <person name="Shigenobu S."/>
        </authorList>
    </citation>
    <scope>NUCLEOTIDE SEQUENCE [LARGE SCALE GENOMIC DNA]</scope>
</reference>
<sequence length="228" mass="25066">MSSSREKPLLRKHSPLLDIAETTELPAPYPISSSQESPKVGENQRKIALQRYPRQSIDGVQVYRDVVNSHCCRMPISMISDPQNTGGDPNSTVKGSNDLNTSEKNGLAKKVWRSKRAMGSLAKVESNEQTKKEKRRGSSVDRRGTLSLTSPSSSPSISPTMSSQNYSNSLGIETKLRTIDKFSTCEKLCKNKTVDQGVADPLKNGDVCVMDPNKILKVSYSSNTRVCT</sequence>
<accession>A0AAV4EWC6</accession>
<protein>
    <recommendedName>
        <fullName evidence="4">Apple domain-containing protein</fullName>
    </recommendedName>
</protein>